<reference evidence="9" key="1">
    <citation type="journal article" date="2012" name="BMC Genomics">
        <title>Efficient assembly and annotation of the transcriptome of catfish by RNA-Seq analysis of a doubled haploid homozygote.</title>
        <authorList>
            <person name="Liu S."/>
            <person name="Zhang Y."/>
            <person name="Zhou Z."/>
            <person name="Waldbieser G."/>
            <person name="Sun F."/>
            <person name="Lu J."/>
            <person name="Zhang J."/>
            <person name="Jiang Y."/>
            <person name="Zhang H."/>
            <person name="Wang X."/>
            <person name="Rajendran K.V."/>
            <person name="Khoo L."/>
            <person name="Kucuktas H."/>
            <person name="Peatman E."/>
            <person name="Liu Z."/>
        </authorList>
    </citation>
    <scope>NUCLEOTIDE SEQUENCE</scope>
    <source>
        <tissue evidence="9">Mixed</tissue>
    </source>
</reference>
<dbReference type="OMA" id="FYSHCMQ"/>
<dbReference type="CDD" id="cd12893">
    <property type="entry name" value="SPRY_PRY_TRIM35"/>
    <property type="match status" value="1"/>
</dbReference>
<dbReference type="KEGG" id="ipu:108276306"/>
<dbReference type="InterPro" id="IPR043136">
    <property type="entry name" value="B30.2/SPRY_sf"/>
</dbReference>
<dbReference type="PANTHER" id="PTHR24103">
    <property type="entry name" value="E3 UBIQUITIN-PROTEIN LIGASE TRIM"/>
    <property type="match status" value="1"/>
</dbReference>
<dbReference type="Proteomes" id="UP000221080">
    <property type="component" value="Chromosome 15"/>
</dbReference>
<dbReference type="InterPro" id="IPR001870">
    <property type="entry name" value="B30.2/SPRY"/>
</dbReference>
<keyword evidence="3" id="KW-0862">Zinc</keyword>
<dbReference type="InterPro" id="IPR050143">
    <property type="entry name" value="TRIM/RBCC"/>
</dbReference>
<dbReference type="PROSITE" id="PS50089">
    <property type="entry name" value="ZF_RING_2"/>
    <property type="match status" value="1"/>
</dbReference>
<dbReference type="Gene3D" id="2.60.120.920">
    <property type="match status" value="1"/>
</dbReference>
<dbReference type="InterPro" id="IPR003877">
    <property type="entry name" value="SPRY_dom"/>
</dbReference>
<sequence>MAGRDHFSEKEFLCPVCHDFYRNPVLLSCSHSLCKTCMQGCCEAKGFLECPVCKRKSSSLNPPLNLALKNLCESFLESRHYRPPEASDGLCKLHTEKLKLFCLEDQQPVCVVCQTSKKHKNHEFCPIDEILNDVKEQLRTALEPLQKSQTLWKIAKENYNRAASHIKSQAQCTERQMKKEFEKLHQFLRDEEAARIDALKQEEEQKSQMIKRKLEEMNHEIARLQDIIRTTEKDMGIEDVAFLKEVEIRVKQAQCTIKHPRMEMNMLINVSKHISHLKFRVWESMQQVFEYTSVTLDPNTAHSQLCVSDDLTTVEHRKEELLLPDNPERFDGVTCVLGCEGFNSGSHCWDVEVGDSNIWELGVIRESAPRKKNSFCNAVCSMSYNNGSYHLLCPEQAGHIFKAKTKPQRVRVHLDWDKRKVTFTDLLTNTCLHTITHTFTERVFPFFYNRSPSRPLKILPINHIVTVKTPLNTTERKHHHNL</sequence>
<evidence type="ECO:0000256" key="1">
    <source>
        <dbReference type="ARBA" id="ARBA00022723"/>
    </source>
</evidence>
<dbReference type="SUPFAM" id="SSF49899">
    <property type="entry name" value="Concanavalin A-like lectins/glucanases"/>
    <property type="match status" value="1"/>
</dbReference>
<feature type="domain" description="B30.2/SPRY" evidence="8">
    <location>
        <begin position="274"/>
        <end position="465"/>
    </location>
</feature>
<keyword evidence="5" id="KW-0175">Coiled coil</keyword>
<dbReference type="SUPFAM" id="SSF57850">
    <property type="entry name" value="RING/U-box"/>
    <property type="match status" value="1"/>
</dbReference>
<evidence type="ECO:0000259" key="7">
    <source>
        <dbReference type="PROSITE" id="PS50119"/>
    </source>
</evidence>
<dbReference type="CDD" id="cd22249">
    <property type="entry name" value="UDM1_RNF168_RNF169-like"/>
    <property type="match status" value="1"/>
</dbReference>
<dbReference type="Pfam" id="PF13445">
    <property type="entry name" value="zf-RING_UBOX"/>
    <property type="match status" value="1"/>
</dbReference>
<feature type="domain" description="RING-type" evidence="6">
    <location>
        <begin position="14"/>
        <end position="54"/>
    </location>
</feature>
<dbReference type="SUPFAM" id="SSF57845">
    <property type="entry name" value="B-box zinc-binding domain"/>
    <property type="match status" value="1"/>
</dbReference>
<accession>W5UEW0</accession>
<organism evidence="9">
    <name type="scientific">Ictalurus punctatus</name>
    <name type="common">Channel catfish</name>
    <name type="synonym">Silurus punctatus</name>
    <dbReference type="NCBI Taxonomy" id="7998"/>
    <lineage>
        <taxon>Eukaryota</taxon>
        <taxon>Metazoa</taxon>
        <taxon>Chordata</taxon>
        <taxon>Craniata</taxon>
        <taxon>Vertebrata</taxon>
        <taxon>Euteleostomi</taxon>
        <taxon>Actinopterygii</taxon>
        <taxon>Neopterygii</taxon>
        <taxon>Teleostei</taxon>
        <taxon>Ostariophysi</taxon>
        <taxon>Siluriformes</taxon>
        <taxon>Ictaluridae</taxon>
        <taxon>Ictalurus</taxon>
    </lineage>
</organism>
<evidence type="ECO:0000313" key="9">
    <source>
        <dbReference type="EMBL" id="AHH40498.1"/>
    </source>
</evidence>
<dbReference type="GeneID" id="108276306"/>
<evidence type="ECO:0000256" key="2">
    <source>
        <dbReference type="ARBA" id="ARBA00022771"/>
    </source>
</evidence>
<evidence type="ECO:0000313" key="11">
    <source>
        <dbReference type="RefSeq" id="XP_017343373.1"/>
    </source>
</evidence>
<dbReference type="EMBL" id="JT414112">
    <property type="protein sequence ID" value="AHH40498.1"/>
    <property type="molecule type" value="mRNA"/>
</dbReference>
<dbReference type="InterPro" id="IPR000315">
    <property type="entry name" value="Znf_B-box"/>
</dbReference>
<proteinExistence type="evidence at transcript level"/>
<dbReference type="InterPro" id="IPR013083">
    <property type="entry name" value="Znf_RING/FYVE/PHD"/>
</dbReference>
<dbReference type="InterPro" id="IPR013320">
    <property type="entry name" value="ConA-like_dom_sf"/>
</dbReference>
<dbReference type="Gene3D" id="3.30.160.60">
    <property type="entry name" value="Classic Zinc Finger"/>
    <property type="match status" value="1"/>
</dbReference>
<keyword evidence="2 4" id="KW-0863">Zinc-finger</keyword>
<dbReference type="InterPro" id="IPR003879">
    <property type="entry name" value="Butyrophylin_SPRY"/>
</dbReference>
<feature type="domain" description="B box-type" evidence="7">
    <location>
        <begin position="86"/>
        <end position="127"/>
    </location>
</feature>
<dbReference type="Pfam" id="PF00643">
    <property type="entry name" value="zf-B_box"/>
    <property type="match status" value="1"/>
</dbReference>
<dbReference type="SMART" id="SM00336">
    <property type="entry name" value="BBOX"/>
    <property type="match status" value="1"/>
</dbReference>
<dbReference type="InterPro" id="IPR017907">
    <property type="entry name" value="Znf_RING_CS"/>
</dbReference>
<dbReference type="SMART" id="SM00184">
    <property type="entry name" value="RING"/>
    <property type="match status" value="1"/>
</dbReference>
<evidence type="ECO:0000256" key="4">
    <source>
        <dbReference type="PROSITE-ProRule" id="PRU00024"/>
    </source>
</evidence>
<dbReference type="PROSITE" id="PS00518">
    <property type="entry name" value="ZF_RING_1"/>
    <property type="match status" value="1"/>
</dbReference>
<dbReference type="InterPro" id="IPR001841">
    <property type="entry name" value="Znf_RING"/>
</dbReference>
<dbReference type="OrthoDB" id="6105938at2759"/>
<dbReference type="InterPro" id="IPR006574">
    <property type="entry name" value="PRY"/>
</dbReference>
<feature type="coiled-coil region" evidence="5">
    <location>
        <begin position="196"/>
        <end position="234"/>
    </location>
</feature>
<evidence type="ECO:0000256" key="5">
    <source>
        <dbReference type="SAM" id="Coils"/>
    </source>
</evidence>
<gene>
    <name evidence="9" type="primary">TRIM35</name>
    <name evidence="11" type="synonym">LOC108276306</name>
</gene>
<reference evidence="11" key="3">
    <citation type="submission" date="2025-04" db="UniProtKB">
        <authorList>
            <consortium name="RefSeq"/>
        </authorList>
    </citation>
    <scope>IDENTIFICATION</scope>
    <source>
        <tissue evidence="11">Blood</tissue>
    </source>
</reference>
<evidence type="ECO:0000259" key="6">
    <source>
        <dbReference type="PROSITE" id="PS50089"/>
    </source>
</evidence>
<evidence type="ECO:0000259" key="8">
    <source>
        <dbReference type="PROSITE" id="PS50188"/>
    </source>
</evidence>
<dbReference type="PRINTS" id="PR01407">
    <property type="entry name" value="BUTYPHLNCDUF"/>
</dbReference>
<dbReference type="Pfam" id="PF00622">
    <property type="entry name" value="SPRY"/>
    <property type="match status" value="1"/>
</dbReference>
<dbReference type="Gene3D" id="3.30.40.10">
    <property type="entry name" value="Zinc/RING finger domain, C3HC4 (zinc finger)"/>
    <property type="match status" value="1"/>
</dbReference>
<evidence type="ECO:0000256" key="3">
    <source>
        <dbReference type="ARBA" id="ARBA00022833"/>
    </source>
</evidence>
<dbReference type="Pfam" id="PF13765">
    <property type="entry name" value="PRY"/>
    <property type="match status" value="1"/>
</dbReference>
<dbReference type="GO" id="GO:0008270">
    <property type="term" value="F:zinc ion binding"/>
    <property type="evidence" value="ECO:0007669"/>
    <property type="project" value="UniProtKB-KW"/>
</dbReference>
<dbReference type="AlphaFoldDB" id="W5UEW0"/>
<dbReference type="STRING" id="7998.ENSIPUP00000003015"/>
<evidence type="ECO:0000313" key="10">
    <source>
        <dbReference type="Proteomes" id="UP000221080"/>
    </source>
</evidence>
<dbReference type="PROSITE" id="PS50188">
    <property type="entry name" value="B302_SPRY"/>
    <property type="match status" value="1"/>
</dbReference>
<dbReference type="RefSeq" id="XP_017343373.1">
    <property type="nucleotide sequence ID" value="XM_017487884.3"/>
</dbReference>
<keyword evidence="1" id="KW-0479">Metal-binding</keyword>
<dbReference type="SMART" id="SM00589">
    <property type="entry name" value="PRY"/>
    <property type="match status" value="1"/>
</dbReference>
<reference evidence="10" key="2">
    <citation type="journal article" date="2016" name="Nat. Commun.">
        <title>The channel catfish genome sequence provides insights into the evolution of scale formation in teleosts.</title>
        <authorList>
            <person name="Liu Z."/>
            <person name="Liu S."/>
            <person name="Yao J."/>
            <person name="Bao L."/>
            <person name="Zhang J."/>
            <person name="Li Y."/>
            <person name="Jiang C."/>
            <person name="Sun L."/>
            <person name="Wang R."/>
            <person name="Zhang Y."/>
            <person name="Zhou T."/>
            <person name="Zeng Q."/>
            <person name="Fu Q."/>
            <person name="Gao S."/>
            <person name="Li N."/>
            <person name="Koren S."/>
            <person name="Jiang Y."/>
            <person name="Zimin A."/>
            <person name="Xu P."/>
            <person name="Phillippy A.M."/>
            <person name="Geng X."/>
            <person name="Song L."/>
            <person name="Sun F."/>
            <person name="Li C."/>
            <person name="Wang X."/>
            <person name="Chen A."/>
            <person name="Jin Y."/>
            <person name="Yuan Z."/>
            <person name="Yang Y."/>
            <person name="Tan S."/>
            <person name="Peatman E."/>
            <person name="Lu J."/>
            <person name="Qin Z."/>
            <person name="Dunham R."/>
            <person name="Li Z."/>
            <person name="Sonstegard T."/>
            <person name="Feng J."/>
            <person name="Danzmann R.G."/>
            <person name="Schroeder S."/>
            <person name="Scheffler B."/>
            <person name="Duke M.V."/>
            <person name="Ballard L."/>
            <person name="Kucuktas H."/>
            <person name="Kaltenboeck L."/>
            <person name="Liu H."/>
            <person name="Armbruster J."/>
            <person name="Xie Y."/>
            <person name="Kirby M.L."/>
            <person name="Tian Y."/>
            <person name="Flanagan M.E."/>
            <person name="Mu W."/>
            <person name="Waldbieser G.C."/>
        </authorList>
    </citation>
    <scope>NUCLEOTIDE SEQUENCE [LARGE SCALE GENOMIC DNA]</scope>
    <source>
        <strain evidence="10">SDA103</strain>
    </source>
</reference>
<dbReference type="SMART" id="SM00449">
    <property type="entry name" value="SPRY"/>
    <property type="match status" value="1"/>
</dbReference>
<name>W5UEW0_ICTPU</name>
<dbReference type="PROSITE" id="PS50119">
    <property type="entry name" value="ZF_BBOX"/>
    <property type="match status" value="1"/>
</dbReference>
<dbReference type="InterPro" id="IPR027370">
    <property type="entry name" value="Znf-RING_euk"/>
</dbReference>
<keyword evidence="10" id="KW-1185">Reference proteome</keyword>
<protein>
    <submittedName>
        <fullName evidence="11">E3 ubiquitin-protein ligase TRIM35</fullName>
    </submittedName>
    <submittedName>
        <fullName evidence="9">Tripartite motif-containing protein 35</fullName>
    </submittedName>
</protein>